<evidence type="ECO:0008006" key="3">
    <source>
        <dbReference type="Google" id="ProtNLM"/>
    </source>
</evidence>
<dbReference type="Proteomes" id="UP000799118">
    <property type="component" value="Unassembled WGS sequence"/>
</dbReference>
<reference evidence="1" key="1">
    <citation type="journal article" date="2019" name="Environ. Microbiol.">
        <title>Fungal ecological strategies reflected in gene transcription - a case study of two litter decomposers.</title>
        <authorList>
            <person name="Barbi F."/>
            <person name="Kohler A."/>
            <person name="Barry K."/>
            <person name="Baskaran P."/>
            <person name="Daum C."/>
            <person name="Fauchery L."/>
            <person name="Ihrmark K."/>
            <person name="Kuo A."/>
            <person name="LaButti K."/>
            <person name="Lipzen A."/>
            <person name="Morin E."/>
            <person name="Grigoriev I.V."/>
            <person name="Henrissat B."/>
            <person name="Lindahl B."/>
            <person name="Martin F."/>
        </authorList>
    </citation>
    <scope>NUCLEOTIDE SEQUENCE</scope>
    <source>
        <strain evidence="1">JB14</strain>
    </source>
</reference>
<accession>A0A6A4GRQ8</accession>
<dbReference type="EMBL" id="ML769742">
    <property type="protein sequence ID" value="KAE9388469.1"/>
    <property type="molecule type" value="Genomic_DNA"/>
</dbReference>
<proteinExistence type="predicted"/>
<dbReference type="AlphaFoldDB" id="A0A6A4GRQ8"/>
<gene>
    <name evidence="1" type="ORF">BT96DRAFT_927085</name>
</gene>
<sequence>MIILATGSRYAFPFLPQYHDGSHETIPIGGCRRGALHLDLFYIEEPTIGFINMHFTVSIGIESFMFSEFATSALAKVWVSEAKLLLTKKM</sequence>
<protein>
    <recommendedName>
        <fullName evidence="3">FAD/NAD(P)-binding domain-containing protein</fullName>
    </recommendedName>
</protein>
<name>A0A6A4GRQ8_9AGAR</name>
<evidence type="ECO:0000313" key="1">
    <source>
        <dbReference type="EMBL" id="KAE9388469.1"/>
    </source>
</evidence>
<evidence type="ECO:0000313" key="2">
    <source>
        <dbReference type="Proteomes" id="UP000799118"/>
    </source>
</evidence>
<organism evidence="1 2">
    <name type="scientific">Gymnopus androsaceus JB14</name>
    <dbReference type="NCBI Taxonomy" id="1447944"/>
    <lineage>
        <taxon>Eukaryota</taxon>
        <taxon>Fungi</taxon>
        <taxon>Dikarya</taxon>
        <taxon>Basidiomycota</taxon>
        <taxon>Agaricomycotina</taxon>
        <taxon>Agaricomycetes</taxon>
        <taxon>Agaricomycetidae</taxon>
        <taxon>Agaricales</taxon>
        <taxon>Marasmiineae</taxon>
        <taxon>Omphalotaceae</taxon>
        <taxon>Gymnopus</taxon>
    </lineage>
</organism>
<keyword evidence="2" id="KW-1185">Reference proteome</keyword>
<dbReference type="OrthoDB" id="66881at2759"/>
<dbReference type="Gene3D" id="3.50.50.60">
    <property type="entry name" value="FAD/NAD(P)-binding domain"/>
    <property type="match status" value="1"/>
</dbReference>
<dbReference type="InterPro" id="IPR036188">
    <property type="entry name" value="FAD/NAD-bd_sf"/>
</dbReference>